<evidence type="ECO:0000256" key="1">
    <source>
        <dbReference type="SAM" id="Phobius"/>
    </source>
</evidence>
<dbReference type="RefSeq" id="WP_190474499.1">
    <property type="nucleotide sequence ID" value="NZ_JACJSG010000023.1"/>
</dbReference>
<keyword evidence="1" id="KW-1133">Transmembrane helix</keyword>
<keyword evidence="3" id="KW-1185">Reference proteome</keyword>
<feature type="transmembrane region" description="Helical" evidence="1">
    <location>
        <begin position="15"/>
        <end position="32"/>
    </location>
</feature>
<keyword evidence="1" id="KW-0472">Membrane</keyword>
<dbReference type="EMBL" id="JACJSG010000023">
    <property type="protein sequence ID" value="MBD2502333.1"/>
    <property type="molecule type" value="Genomic_DNA"/>
</dbReference>
<reference evidence="2 3" key="1">
    <citation type="journal article" date="2020" name="ISME J.">
        <title>Comparative genomics reveals insights into cyanobacterial evolution and habitat adaptation.</title>
        <authorList>
            <person name="Chen M.Y."/>
            <person name="Teng W.K."/>
            <person name="Zhao L."/>
            <person name="Hu C.X."/>
            <person name="Zhou Y.K."/>
            <person name="Han B.P."/>
            <person name="Song L.R."/>
            <person name="Shu W.S."/>
        </authorList>
    </citation>
    <scope>NUCLEOTIDE SEQUENCE [LARGE SCALE GENOMIC DNA]</scope>
    <source>
        <strain evidence="2 3">FACHB-119</strain>
    </source>
</reference>
<proteinExistence type="predicted"/>
<protein>
    <submittedName>
        <fullName evidence="2">Uncharacterized protein</fullName>
    </submittedName>
</protein>
<comment type="caution">
    <text evidence="2">The sequence shown here is derived from an EMBL/GenBank/DDBJ whole genome shotgun (WGS) entry which is preliminary data.</text>
</comment>
<evidence type="ECO:0000313" key="2">
    <source>
        <dbReference type="EMBL" id="MBD2502333.1"/>
    </source>
</evidence>
<keyword evidence="1" id="KW-0812">Transmembrane</keyword>
<gene>
    <name evidence="2" type="ORF">H6G83_17240</name>
</gene>
<accession>A0ABR8D7C4</accession>
<evidence type="ECO:0000313" key="3">
    <source>
        <dbReference type="Proteomes" id="UP000661112"/>
    </source>
</evidence>
<sequence length="61" mass="7195">MVAESKLPVHLNRPFLIEQIGYGLVYLCFYWYPFEYSPIANKSLDFHKTESDRSDRPLSLV</sequence>
<dbReference type="Proteomes" id="UP000661112">
    <property type="component" value="Unassembled WGS sequence"/>
</dbReference>
<name>A0ABR8D7C4_9NOST</name>
<organism evidence="2 3">
    <name type="scientific">Anabaena azotica FACHB-119</name>
    <dbReference type="NCBI Taxonomy" id="947527"/>
    <lineage>
        <taxon>Bacteria</taxon>
        <taxon>Bacillati</taxon>
        <taxon>Cyanobacteriota</taxon>
        <taxon>Cyanophyceae</taxon>
        <taxon>Nostocales</taxon>
        <taxon>Nostocaceae</taxon>
        <taxon>Anabaena</taxon>
        <taxon>Anabaena azotica</taxon>
    </lineage>
</organism>